<keyword evidence="1" id="KW-0863">Zinc-finger</keyword>
<proteinExistence type="predicted"/>
<feature type="region of interest" description="Disordered" evidence="2">
    <location>
        <begin position="202"/>
        <end position="223"/>
    </location>
</feature>
<dbReference type="InterPro" id="IPR027417">
    <property type="entry name" value="P-loop_NTPase"/>
</dbReference>
<dbReference type="InterPro" id="IPR036236">
    <property type="entry name" value="Znf_C2H2_sf"/>
</dbReference>
<feature type="compositionally biased region" description="Basic and acidic residues" evidence="2">
    <location>
        <begin position="207"/>
        <end position="223"/>
    </location>
</feature>
<feature type="region of interest" description="Disordered" evidence="2">
    <location>
        <begin position="470"/>
        <end position="491"/>
    </location>
</feature>
<dbReference type="AlphaFoldDB" id="A0A8S3TUK8"/>
<evidence type="ECO:0000259" key="3">
    <source>
        <dbReference type="PROSITE" id="PS50157"/>
    </source>
</evidence>
<dbReference type="PROSITE" id="PS50157">
    <property type="entry name" value="ZINC_FINGER_C2H2_2"/>
    <property type="match status" value="1"/>
</dbReference>
<organism evidence="4 5">
    <name type="scientific">Mytilus edulis</name>
    <name type="common">Blue mussel</name>
    <dbReference type="NCBI Taxonomy" id="6550"/>
    <lineage>
        <taxon>Eukaryota</taxon>
        <taxon>Metazoa</taxon>
        <taxon>Spiralia</taxon>
        <taxon>Lophotrochozoa</taxon>
        <taxon>Mollusca</taxon>
        <taxon>Bivalvia</taxon>
        <taxon>Autobranchia</taxon>
        <taxon>Pteriomorphia</taxon>
        <taxon>Mytilida</taxon>
        <taxon>Mytiloidea</taxon>
        <taxon>Mytilidae</taxon>
        <taxon>Mytilinae</taxon>
        <taxon>Mytilus</taxon>
    </lineage>
</organism>
<accession>A0A8S3TUK8</accession>
<feature type="compositionally biased region" description="Low complexity" evidence="2">
    <location>
        <begin position="474"/>
        <end position="491"/>
    </location>
</feature>
<keyword evidence="5" id="KW-1185">Reference proteome</keyword>
<dbReference type="Pfam" id="PF00096">
    <property type="entry name" value="zf-C2H2"/>
    <property type="match status" value="1"/>
</dbReference>
<evidence type="ECO:0000256" key="2">
    <source>
        <dbReference type="SAM" id="MobiDB-lite"/>
    </source>
</evidence>
<dbReference type="SUPFAM" id="SSF57667">
    <property type="entry name" value="beta-beta-alpha zinc fingers"/>
    <property type="match status" value="1"/>
</dbReference>
<dbReference type="InterPro" id="IPR013087">
    <property type="entry name" value="Znf_C2H2_type"/>
</dbReference>
<dbReference type="GO" id="GO:0008270">
    <property type="term" value="F:zinc ion binding"/>
    <property type="evidence" value="ECO:0007669"/>
    <property type="project" value="UniProtKB-KW"/>
</dbReference>
<dbReference type="SMART" id="SM00355">
    <property type="entry name" value="ZnF_C2H2"/>
    <property type="match status" value="2"/>
</dbReference>
<dbReference type="Gene3D" id="3.30.160.60">
    <property type="entry name" value="Classic Zinc Finger"/>
    <property type="match status" value="1"/>
</dbReference>
<sequence length="549" mass="60451">MDNIKKALNNRGQSRTVGYLLIEEAKNLLTDEKNGILLYNRMAPVVIFFAFLGSSLPHGKPLSDGALQNALRSVCTTYAENSGKLSSLGSTQANESFNIIVASKAPTQQHYSSSGSLKNRIAACVAQKNKGNKYILDLATREVEEGVTYSPGIGLEDHLSDDIEKISSPSLQSVYQMIEWSITVNKVFFDIEATGLDGKSQKMTKSFKRESPGISTDTDKRGETTANNDLIIDGVQIQVQEDNARSWGESFRPEFMKLGELTCLFETAGHLALTATATPKALKELEMANTKKTPRERWKCPVCQIRFQTEKELEDHVIACAKRRSSEEEYLCGLCPYATSRKSDFTRHQRRRHAASFSAIDDTDSEWEKQNPGTLLDVLGEPTKSTKSTTGTSVMVTGSLIKGRVVRKSTSPIPVANSSKKRLLDTLKSSLGPQPLAKRFALPRLQTTTATIVVPPVSSSFLIPRIMDTDSDDSSVSNPSPPLFSSSPMDIGTVTTTTTGTILSLVPAQVVRPVATSGLMLVKRRVVRRYKENGKDVEESEIWKRWSDI</sequence>
<evidence type="ECO:0000313" key="4">
    <source>
        <dbReference type="EMBL" id="CAG2237343.1"/>
    </source>
</evidence>
<comment type="caution">
    <text evidence="4">The sequence shown here is derived from an EMBL/GenBank/DDBJ whole genome shotgun (WGS) entry which is preliminary data.</text>
</comment>
<evidence type="ECO:0000256" key="1">
    <source>
        <dbReference type="PROSITE-ProRule" id="PRU00042"/>
    </source>
</evidence>
<dbReference type="OrthoDB" id="6139614at2759"/>
<gene>
    <name evidence="4" type="ORF">MEDL_49760</name>
</gene>
<dbReference type="EMBL" id="CAJPWZ010002386">
    <property type="protein sequence ID" value="CAG2237343.1"/>
    <property type="molecule type" value="Genomic_DNA"/>
</dbReference>
<reference evidence="4" key="1">
    <citation type="submission" date="2021-03" db="EMBL/GenBank/DDBJ databases">
        <authorList>
            <person name="Bekaert M."/>
        </authorList>
    </citation>
    <scope>NUCLEOTIDE SEQUENCE</scope>
</reference>
<dbReference type="Gene3D" id="3.40.50.300">
    <property type="entry name" value="P-loop containing nucleotide triphosphate hydrolases"/>
    <property type="match status" value="1"/>
</dbReference>
<feature type="domain" description="C2H2-type" evidence="3">
    <location>
        <begin position="330"/>
        <end position="358"/>
    </location>
</feature>
<name>A0A8S3TUK8_MYTED</name>
<keyword evidence="1" id="KW-0479">Metal-binding</keyword>
<keyword evidence="1" id="KW-0862">Zinc</keyword>
<evidence type="ECO:0000313" key="5">
    <source>
        <dbReference type="Proteomes" id="UP000683360"/>
    </source>
</evidence>
<dbReference type="Proteomes" id="UP000683360">
    <property type="component" value="Unassembled WGS sequence"/>
</dbReference>
<protein>
    <recommendedName>
        <fullName evidence="3">C2H2-type domain-containing protein</fullName>
    </recommendedName>
</protein>